<reference evidence="2" key="1">
    <citation type="journal article" date="2019" name="Int. J. Syst. Evol. Microbiol.">
        <title>The Global Catalogue of Microorganisms (GCM) 10K type strain sequencing project: providing services to taxonomists for standard genome sequencing and annotation.</title>
        <authorList>
            <consortium name="The Broad Institute Genomics Platform"/>
            <consortium name="The Broad Institute Genome Sequencing Center for Infectious Disease"/>
            <person name="Wu L."/>
            <person name="Ma J."/>
        </authorList>
    </citation>
    <scope>NUCLEOTIDE SEQUENCE [LARGE SCALE GENOMIC DNA]</scope>
    <source>
        <strain evidence="2">KCTC 23298</strain>
    </source>
</reference>
<evidence type="ECO:0000313" key="2">
    <source>
        <dbReference type="Proteomes" id="UP000658305"/>
    </source>
</evidence>
<dbReference type="RefSeq" id="WP_143710478.1">
    <property type="nucleotide sequence ID" value="NZ_BMYI01000016.1"/>
</dbReference>
<accession>A0ABQ3FR00</accession>
<dbReference type="EMBL" id="BMYI01000016">
    <property type="protein sequence ID" value="GHC34115.1"/>
    <property type="molecule type" value="Genomic_DNA"/>
</dbReference>
<organism evidence="1 2">
    <name type="scientific">Gemmobacter nanjingensis</name>
    <dbReference type="NCBI Taxonomy" id="488454"/>
    <lineage>
        <taxon>Bacteria</taxon>
        <taxon>Pseudomonadati</taxon>
        <taxon>Pseudomonadota</taxon>
        <taxon>Alphaproteobacteria</taxon>
        <taxon>Rhodobacterales</taxon>
        <taxon>Paracoccaceae</taxon>
        <taxon>Gemmobacter</taxon>
    </lineage>
</organism>
<comment type="caution">
    <text evidence="1">The sequence shown here is derived from an EMBL/GenBank/DDBJ whole genome shotgun (WGS) entry which is preliminary data.</text>
</comment>
<protein>
    <recommendedName>
        <fullName evidence="3">GIY-YIG domain-containing protein</fullName>
    </recommendedName>
</protein>
<proteinExistence type="predicted"/>
<sequence length="163" mass="18543">MLIRNYGLFWVRDDVDWGGRGRGNGGQLLGWTGRRGAAAVDFRQQRGIYVLYDDNFKIVYIGQTGAGNQRLLVRLRNHRFDHLAQRWSRFSWFGTSPVAGGQLDLNAAVRPPAINEILNHIEAILIASAEPPLNLQRGRFGEEVERYIQFVDDDDDGIDDEDQ</sequence>
<dbReference type="Proteomes" id="UP000658305">
    <property type="component" value="Unassembled WGS sequence"/>
</dbReference>
<keyword evidence="2" id="KW-1185">Reference proteome</keyword>
<dbReference type="CDD" id="cd00719">
    <property type="entry name" value="GIY-YIG_SF"/>
    <property type="match status" value="1"/>
</dbReference>
<name>A0ABQ3FR00_9RHOB</name>
<evidence type="ECO:0000313" key="1">
    <source>
        <dbReference type="EMBL" id="GHC34115.1"/>
    </source>
</evidence>
<evidence type="ECO:0008006" key="3">
    <source>
        <dbReference type="Google" id="ProtNLM"/>
    </source>
</evidence>
<gene>
    <name evidence="1" type="ORF">GCM10007291_39070</name>
</gene>